<feature type="region of interest" description="Disordered" evidence="14">
    <location>
        <begin position="453"/>
        <end position="478"/>
    </location>
</feature>
<name>A0A7N5JWS7_AILME</name>
<comment type="function">
    <text evidence="12">Catalyzes the reversible cleavage of L-argininosuccinate to fumarate and L-arginine, an intermediate step reaction in the urea cycle mostly providing for hepatic nitrogen detoxification into excretable urea as well as de novo L-arginine synthesis in nonhepatic tissues. Essential regulator of intracellular and extracellular L-arginine pools. As part of citrulline-nitric oxide cycle, forms tissue-specific multiprotein complexes with argininosuccinate synthase ASS1, transport protein SLC7A1 and nitric oxide synthase NOS1, NOS2 or NOS3, allowing for cell-autonomous L-arginine synthesis while channeling extracellular L-arginine to nitric oxide synthesis pathway.</text>
</comment>
<evidence type="ECO:0000256" key="5">
    <source>
        <dbReference type="ARBA" id="ARBA00019698"/>
    </source>
</evidence>
<dbReference type="Proteomes" id="UP000008912">
    <property type="component" value="Unassembled WGS sequence"/>
</dbReference>
<dbReference type="GeneTree" id="ENSGT00950000183122"/>
<dbReference type="InParanoid" id="A0A7N5JWS7"/>
<feature type="domain" description="Fumarate lyase N-terminal" evidence="15">
    <location>
        <begin position="11"/>
        <end position="305"/>
    </location>
</feature>
<evidence type="ECO:0000256" key="14">
    <source>
        <dbReference type="SAM" id="MobiDB-lite"/>
    </source>
</evidence>
<feature type="region of interest" description="Disordered" evidence="14">
    <location>
        <begin position="547"/>
        <end position="567"/>
    </location>
</feature>
<evidence type="ECO:0000256" key="7">
    <source>
        <dbReference type="ARBA" id="ARBA00022571"/>
    </source>
</evidence>
<evidence type="ECO:0000313" key="18">
    <source>
        <dbReference type="Proteomes" id="UP000008912"/>
    </source>
</evidence>
<dbReference type="GO" id="GO:0004056">
    <property type="term" value="F:argininosuccinate lyase activity"/>
    <property type="evidence" value="ECO:0007669"/>
    <property type="project" value="UniProtKB-EC"/>
</dbReference>
<feature type="domain" description="Argininosuccinate lyase C-terminal" evidence="16">
    <location>
        <begin position="368"/>
        <end position="417"/>
    </location>
</feature>
<evidence type="ECO:0000259" key="16">
    <source>
        <dbReference type="Pfam" id="PF14698"/>
    </source>
</evidence>
<evidence type="ECO:0000313" key="17">
    <source>
        <dbReference type="Ensembl" id="ENSAMEP00000029481.1"/>
    </source>
</evidence>
<evidence type="ECO:0000256" key="12">
    <source>
        <dbReference type="ARBA" id="ARBA00045522"/>
    </source>
</evidence>
<dbReference type="InterPro" id="IPR020557">
    <property type="entry name" value="Fumarate_lyase_CS"/>
</dbReference>
<dbReference type="Pfam" id="PF00206">
    <property type="entry name" value="Lyase_1"/>
    <property type="match status" value="1"/>
</dbReference>
<comment type="subunit">
    <text evidence="13">Homotetramer. Forms tissue-specific complexes with ASS1, SLC7A1, HSP90AA1 and nitric oxide synthase NOS1, NOS2 or NOS3; the complex maintenance is independent of ASL catalytic function.</text>
</comment>
<dbReference type="GO" id="GO:0042450">
    <property type="term" value="P:L-arginine biosynthetic process via ornithine"/>
    <property type="evidence" value="ECO:0007669"/>
    <property type="project" value="InterPro"/>
</dbReference>
<dbReference type="InterPro" id="IPR029419">
    <property type="entry name" value="Arg_succ_lyase_C"/>
</dbReference>
<dbReference type="GO" id="GO:0000050">
    <property type="term" value="P:urea cycle"/>
    <property type="evidence" value="ECO:0007669"/>
    <property type="project" value="UniProtKB-UniPathway"/>
</dbReference>
<accession>A0A7N5JWS7</accession>
<dbReference type="PRINTS" id="PR00149">
    <property type="entry name" value="FUMRATELYASE"/>
</dbReference>
<dbReference type="InterPro" id="IPR024083">
    <property type="entry name" value="Fumarase/histidase_N"/>
</dbReference>
<keyword evidence="7" id="KW-0055">Arginine biosynthesis</keyword>
<evidence type="ECO:0000256" key="2">
    <source>
        <dbReference type="ARBA" id="ARBA00005214"/>
    </source>
</evidence>
<evidence type="ECO:0000256" key="13">
    <source>
        <dbReference type="ARBA" id="ARBA00046423"/>
    </source>
</evidence>
<dbReference type="Gene3D" id="1.10.275.10">
    <property type="entry name" value="Fumarase/aspartase (N-terminal domain)"/>
    <property type="match status" value="1"/>
</dbReference>
<protein>
    <recommendedName>
        <fullName evidence="5">Argininosuccinate lyase</fullName>
        <ecNumber evidence="4">4.3.2.1</ecNumber>
    </recommendedName>
    <alternativeName>
        <fullName evidence="10">Arginosuccinase</fullName>
    </alternativeName>
</protein>
<comment type="pathway">
    <text evidence="2">Nitrogen metabolism; urea cycle; L-arginine and fumarate from (N(omega)-L-arginino)succinate: step 1/1.</text>
</comment>
<proteinExistence type="inferred from homology"/>
<evidence type="ECO:0000256" key="6">
    <source>
        <dbReference type="ARBA" id="ARBA00022436"/>
    </source>
</evidence>
<dbReference type="PANTHER" id="PTHR43814">
    <property type="entry name" value="ARGININOSUCCINATE LYASE"/>
    <property type="match status" value="1"/>
</dbReference>
<dbReference type="FunFam" id="1.10.40.30:FF:000001">
    <property type="entry name" value="Argininosuccinate lyase"/>
    <property type="match status" value="1"/>
</dbReference>
<gene>
    <name evidence="17" type="primary">ASL</name>
</gene>
<keyword evidence="8" id="KW-0028">Amino-acid biosynthesis</keyword>
<sequence length="567" mass="62387">MASESGKLWGGRFVGTVDPIMEKFNSSIAYDRHLWEVDVQGSKAYSRGLEKAGLLTKAEMDQILRGLDKVAEEWAQGTFKLNPNDEDIHTANERRLKELIGETAGKLHTGRSRNDQVVTDLRLWMRQNCSKLSALLRELIRTMVDRAEAERDVLFPGYTHLQRAQPIRWSHWILSHAVALTRDSERLLEVQKRVNVLPLGSGAIAGNPLGVDRELLRAELNFGAITLNSMDATSERDFVAEFLFWASLCMTHLSRMAEDLILYGTKEFSFVQLSDAYSTGSSLMPQKKNPDSLELIRSKAGRVFGRCAGLLMTLKGLPSTYNKDLQEDKEAVFEVSDTMSAVLQVATGVISTLQIHRDNMARALSPDMLATDLAYYLVRKGMPFRQAHEASGKAVFMAETKGVALNQLSLKDLQTIRYSPLPSLCCLPGGKPGPLRPPDGPAGPWPTFSSFPQPPVLGRREPRVGLQPQRGAVRRPGWHGALQCRLADRPGASAAAGPAGLEPSPPRSQIKQAQEEASASFLPSPTPSAVGFQGSVKWAVGAIKETEKMDKGGSSHRWGGRRADCLH</sequence>
<keyword evidence="9" id="KW-0456">Lyase</keyword>
<comment type="pathway">
    <text evidence="1">Amino-acid biosynthesis; L-arginine biosynthesis; L-arginine from L-ornithine and carbamoyl phosphate: step 3/3.</text>
</comment>
<comment type="similarity">
    <text evidence="3">Belongs to the lyase 1 family. Argininosuccinate lyase subfamily.</text>
</comment>
<dbReference type="InterPro" id="IPR009049">
    <property type="entry name" value="Argininosuccinate_lyase"/>
</dbReference>
<dbReference type="PRINTS" id="PR00145">
    <property type="entry name" value="ARGSUCLYASE"/>
</dbReference>
<keyword evidence="18" id="KW-1185">Reference proteome</keyword>
<evidence type="ECO:0000256" key="3">
    <source>
        <dbReference type="ARBA" id="ARBA00010755"/>
    </source>
</evidence>
<dbReference type="Gene3D" id="1.20.200.10">
    <property type="entry name" value="Fumarase/aspartase (Central domain)"/>
    <property type="match status" value="1"/>
</dbReference>
<evidence type="ECO:0000256" key="11">
    <source>
        <dbReference type="ARBA" id="ARBA00033644"/>
    </source>
</evidence>
<dbReference type="FunFam" id="1.20.200.10:FF:000015">
    <property type="entry name" value="argininosuccinate lyase isoform X2"/>
    <property type="match status" value="2"/>
</dbReference>
<evidence type="ECO:0000256" key="10">
    <source>
        <dbReference type="ARBA" id="ARBA00032749"/>
    </source>
</evidence>
<dbReference type="InterPro" id="IPR000362">
    <property type="entry name" value="Fumarate_lyase_fam"/>
</dbReference>
<reference evidence="17" key="3">
    <citation type="submission" date="2025-09" db="UniProtKB">
        <authorList>
            <consortium name="Ensembl"/>
        </authorList>
    </citation>
    <scope>IDENTIFICATION</scope>
</reference>
<dbReference type="EC" id="4.3.2.1" evidence="4"/>
<keyword evidence="6" id="KW-0835">Urea cycle</keyword>
<evidence type="ECO:0000256" key="4">
    <source>
        <dbReference type="ARBA" id="ARBA00012338"/>
    </source>
</evidence>
<dbReference type="GO" id="GO:0005829">
    <property type="term" value="C:cytosol"/>
    <property type="evidence" value="ECO:0007669"/>
    <property type="project" value="TreeGrafter"/>
</dbReference>
<dbReference type="NCBIfam" id="TIGR00838">
    <property type="entry name" value="argH"/>
    <property type="match status" value="1"/>
</dbReference>
<reference evidence="17" key="2">
    <citation type="submission" date="2025-08" db="UniProtKB">
        <authorList>
            <consortium name="Ensembl"/>
        </authorList>
    </citation>
    <scope>IDENTIFICATION</scope>
</reference>
<dbReference type="InterPro" id="IPR022761">
    <property type="entry name" value="Fumarate_lyase_N"/>
</dbReference>
<dbReference type="Gene3D" id="1.10.40.30">
    <property type="entry name" value="Fumarase/aspartase (C-terminal domain)"/>
    <property type="match status" value="1"/>
</dbReference>
<dbReference type="FunFam" id="1.10.275.10:FF:000014">
    <property type="entry name" value="Os03g0824900 protein"/>
    <property type="match status" value="1"/>
</dbReference>
<reference evidence="17 18" key="1">
    <citation type="journal article" date="2010" name="Nature">
        <title>The sequence and de novo assembly of the giant panda genome.</title>
        <authorList>
            <person name="Li R."/>
            <person name="Fan W."/>
            <person name="Tian G."/>
            <person name="Zhu H."/>
            <person name="He L."/>
            <person name="Cai J."/>
            <person name="Huang Q."/>
            <person name="Cai Q."/>
            <person name="Li B."/>
            <person name="Bai Y."/>
            <person name="Zhang Z."/>
            <person name="Zhang Y."/>
            <person name="Wang W."/>
            <person name="Li J."/>
            <person name="Wei F."/>
            <person name="Li H."/>
            <person name="Jian M."/>
            <person name="Li J."/>
            <person name="Zhang Z."/>
            <person name="Nielsen R."/>
            <person name="Li D."/>
            <person name="Gu W."/>
            <person name="Yang Z."/>
            <person name="Xuan Z."/>
            <person name="Ryder O.A."/>
            <person name="Leung F.C."/>
            <person name="Zhou Y."/>
            <person name="Cao J."/>
            <person name="Sun X."/>
            <person name="Fu Y."/>
            <person name="Fang X."/>
            <person name="Guo X."/>
            <person name="Wang B."/>
            <person name="Hou R."/>
            <person name="Shen F."/>
            <person name="Mu B."/>
            <person name="Ni P."/>
            <person name="Lin R."/>
            <person name="Qian W."/>
            <person name="Wang G."/>
            <person name="Yu C."/>
            <person name="Nie W."/>
            <person name="Wang J."/>
            <person name="Wu Z."/>
            <person name="Liang H."/>
            <person name="Min J."/>
            <person name="Wu Q."/>
            <person name="Cheng S."/>
            <person name="Ruan J."/>
            <person name="Wang M."/>
            <person name="Shi Z."/>
            <person name="Wen M."/>
            <person name="Liu B."/>
            <person name="Ren X."/>
            <person name="Zheng H."/>
            <person name="Dong D."/>
            <person name="Cook K."/>
            <person name="Shan G."/>
            <person name="Zhang H."/>
            <person name="Kosiol C."/>
            <person name="Xie X."/>
            <person name="Lu Z."/>
            <person name="Zheng H."/>
            <person name="Li Y."/>
            <person name="Steiner C.C."/>
            <person name="Lam T.T."/>
            <person name="Lin S."/>
            <person name="Zhang Q."/>
            <person name="Li G."/>
            <person name="Tian J."/>
            <person name="Gong T."/>
            <person name="Liu H."/>
            <person name="Zhang D."/>
            <person name="Fang L."/>
            <person name="Ye C."/>
            <person name="Zhang J."/>
            <person name="Hu W."/>
            <person name="Xu A."/>
            <person name="Ren Y."/>
            <person name="Zhang G."/>
            <person name="Bruford M.W."/>
            <person name="Li Q."/>
            <person name="Ma L."/>
            <person name="Guo Y."/>
            <person name="An N."/>
            <person name="Hu Y."/>
            <person name="Zheng Y."/>
            <person name="Shi Y."/>
            <person name="Li Z."/>
            <person name="Liu Q."/>
            <person name="Chen Y."/>
            <person name="Zhao J."/>
            <person name="Qu N."/>
            <person name="Zhao S."/>
            <person name="Tian F."/>
            <person name="Wang X."/>
            <person name="Wang H."/>
            <person name="Xu L."/>
            <person name="Liu X."/>
            <person name="Vinar T."/>
            <person name="Wang Y."/>
            <person name="Lam T.W."/>
            <person name="Yiu S.M."/>
            <person name="Liu S."/>
            <person name="Zhang H."/>
            <person name="Li D."/>
            <person name="Huang Y."/>
            <person name="Wang X."/>
            <person name="Yang G."/>
            <person name="Jiang Z."/>
            <person name="Wang J."/>
            <person name="Qin N."/>
            <person name="Li L."/>
            <person name="Li J."/>
            <person name="Bolund L."/>
            <person name="Kristiansen K."/>
            <person name="Wong G.K."/>
            <person name="Olson M."/>
            <person name="Zhang X."/>
            <person name="Li S."/>
            <person name="Yang H."/>
            <person name="Wang J."/>
            <person name="Wang J."/>
        </authorList>
    </citation>
    <scope>NUCLEOTIDE SEQUENCE [LARGE SCALE GENOMIC DNA]</scope>
</reference>
<dbReference type="CDD" id="cd01359">
    <property type="entry name" value="Argininosuccinate_lyase"/>
    <property type="match status" value="1"/>
</dbReference>
<dbReference type="HAMAP" id="MF_00006">
    <property type="entry name" value="Arg_succ_lyase"/>
    <property type="match status" value="1"/>
</dbReference>
<evidence type="ECO:0000256" key="8">
    <source>
        <dbReference type="ARBA" id="ARBA00022605"/>
    </source>
</evidence>
<dbReference type="AlphaFoldDB" id="A0A7N5JWS7"/>
<organism evidence="17 18">
    <name type="scientific">Ailuropoda melanoleuca</name>
    <name type="common">Giant panda</name>
    <dbReference type="NCBI Taxonomy" id="9646"/>
    <lineage>
        <taxon>Eukaryota</taxon>
        <taxon>Metazoa</taxon>
        <taxon>Chordata</taxon>
        <taxon>Craniata</taxon>
        <taxon>Vertebrata</taxon>
        <taxon>Euteleostomi</taxon>
        <taxon>Mammalia</taxon>
        <taxon>Eutheria</taxon>
        <taxon>Laurasiatheria</taxon>
        <taxon>Carnivora</taxon>
        <taxon>Caniformia</taxon>
        <taxon>Ursidae</taxon>
        <taxon>Ailuropoda</taxon>
    </lineage>
</organism>
<evidence type="ECO:0000256" key="9">
    <source>
        <dbReference type="ARBA" id="ARBA00023239"/>
    </source>
</evidence>
<dbReference type="SUPFAM" id="SSF48557">
    <property type="entry name" value="L-aspartase-like"/>
    <property type="match status" value="1"/>
</dbReference>
<dbReference type="PROSITE" id="PS00163">
    <property type="entry name" value="FUMARATE_LYASES"/>
    <property type="match status" value="1"/>
</dbReference>
<dbReference type="PANTHER" id="PTHR43814:SF1">
    <property type="entry name" value="ARGININOSUCCINATE LYASE"/>
    <property type="match status" value="1"/>
</dbReference>
<comment type="catalytic activity">
    <reaction evidence="11">
        <text>2-(N(omega)-L-arginino)succinate = fumarate + L-arginine</text>
        <dbReference type="Rhea" id="RHEA:24020"/>
        <dbReference type="ChEBI" id="CHEBI:29806"/>
        <dbReference type="ChEBI" id="CHEBI:32682"/>
        <dbReference type="ChEBI" id="CHEBI:57472"/>
        <dbReference type="EC" id="4.3.2.1"/>
    </reaction>
    <physiologicalReaction direction="left-to-right" evidence="11">
        <dbReference type="Rhea" id="RHEA:24021"/>
    </physiologicalReaction>
    <physiologicalReaction direction="right-to-left" evidence="11">
        <dbReference type="Rhea" id="RHEA:24022"/>
    </physiologicalReaction>
</comment>
<dbReference type="InterPro" id="IPR008948">
    <property type="entry name" value="L-Aspartase-like"/>
</dbReference>
<evidence type="ECO:0000259" key="15">
    <source>
        <dbReference type="Pfam" id="PF00206"/>
    </source>
</evidence>
<dbReference type="Ensembl" id="ENSAMET00000044567.1">
    <property type="protein sequence ID" value="ENSAMEP00000029481.1"/>
    <property type="gene ID" value="ENSAMEG00000015963.2"/>
</dbReference>
<dbReference type="Pfam" id="PF14698">
    <property type="entry name" value="ASL_C2"/>
    <property type="match status" value="1"/>
</dbReference>
<dbReference type="UniPathway" id="UPA00068"/>
<dbReference type="UniPathway" id="UPA00158">
    <property type="reaction ID" value="UER00273"/>
</dbReference>
<evidence type="ECO:0000256" key="1">
    <source>
        <dbReference type="ARBA" id="ARBA00004941"/>
    </source>
</evidence>